<proteinExistence type="predicted"/>
<keyword evidence="6" id="KW-1185">Reference proteome</keyword>
<dbReference type="InterPro" id="IPR001878">
    <property type="entry name" value="Znf_CCHC"/>
</dbReference>
<dbReference type="InterPro" id="IPR050951">
    <property type="entry name" value="Retrovirus_Pol_polyprotein"/>
</dbReference>
<comment type="caution">
    <text evidence="5">The sequence shown here is derived from an EMBL/GenBank/DDBJ whole genome shotgun (WGS) entry which is preliminary data.</text>
</comment>
<dbReference type="InterPro" id="IPR036875">
    <property type="entry name" value="Znf_CCHC_sf"/>
</dbReference>
<dbReference type="InterPro" id="IPR012337">
    <property type="entry name" value="RNaseH-like_sf"/>
</dbReference>
<sequence length="2660" mass="296243">MNDVLADFLEGFARVAATIAGQVLKGGSSFIQEAVKTRFPAAGAPALVHHQGQNLVVTTHTQTRRAPMSALQMAGDDDPPKDGITFELHNDDGNLQSKLVTQFNGFETDTSSCLAFAPANKTGAAGQANPADWQVHDENDFVELKPWAVPWGRLASSGQSEGDWSEAPQEGGGQVHSAFVADHRQPEEDGQEWDPWLEEAGRRNRDYANWWRPGTGDESSSVGTWEHVGSEGGRSGAVRSGGSWHRPDASLEPWWDWRDRYDQGNFLAKDTRGGYYQEGWVEKHHGWKRNENWDTASQWPSTRSWNSLVPWEPARTEDPGSPRGRGPDGGLPPGDPQPAGETGEKRGPGKVTSSYPPIFRAQPGESYREWKRQVAFWLGGEAGQLPAQYVGPRVMVQLRDRAAQLVRHLNNDDVNGEGGLQTIFKTLELSPLIKQLDRHRVDQHRKKLMSLTRLPSESMESYITRGSIYRTQLQGMDSAMSMGESFYTGHLLDHARLTRRDKAMVKTRAGADTEDAITTALVELAPELEGEPGYPIGMGEPDLSLRQGDECLVQPQRGGWRGAKAALGAEIPEEPVEEGLEELDAPSEQGQSDDAVEVMHAANEAYALHFRAKQKIAEVKKLRQYYNKGDKGERPSAEERRRAIAEQMKIHPCRICGEHGHWARECPKKGAVHATMVAWAPTGPSRSRAGKASSDQWSLLASCVQPADPPSTFQYMGSGSWECLVSRRMRWGPEDPVEVHWCMQELANKVILDIGCMKSVVGTKWMNSVVRRWKQEGRWFVVVPEAEVFRFGNGTTLKSRYAVAFEATFAKKHVILRFSVVEGDCPPLLSKPACSQLDLNIDCGKHSLSSPKLKVKAYGLPHAPNGHYLMNIEEFSETPRCPIPKEFALPADVEAYVLVDFESEDSVRAQFGSMRPPNEESRSRSPSLPLPSHGVREGHVAAQCPDLEEPAEEWMEVEGEPRRTRATQRPPLRHPEKFTEYFDLTELTTEEKQLLAKRRAKAAESRNRKMEGKALTGLLADYPSLGDRWSSDLGLNIAGSMRARMITFAWKRFLWLLRVKQAVTQSVPDGVWRRNRRWVASLLMKEVGSAWGHLGALKQHIPNNAEVIRGLVADRPLRPDSDQGGHVADRPLRPDSDQGGGGTGVQRQLVKIGRPNRGLTQKLKGGVQTILATMSEVQRVARMNPKHYVVEVVGERVAESPNFPRDLNWHRAPSFEQLYTPTGTVLLKQWISIERPGLIVMRPSGELWLPSNLRLRFDPELQRQDRTAAMKEWYLVREVWQHQTSLGGLMLVDQPFGSEAWELTFLPDLPGWCTLEIDKCAFGRRAEEPPTGPRLPGRAYFGVNNKALAEQLRKHARCSCPEGHLPDADIRWQALAGQVWSEGLWRYVLTCATVVLGQRQGLDTWNGLAEPVVEDDWFVAPVANSQLPEEELRRVLAQIGKTGERYDYVTFDGAAAQLPRNVRTSVAHLHSSLGHPGNDRLVRMLVLSGATEEVLTAARSLRCQVCASVRGPANDPQVSCLKPKMFNAALSGDSFFIFDSEGTKFGVVHYIDGLTDFHVGQGFSQPNSSRAARVLRDSWYGVFGPPDVLRTDGGTEFQGAVSVLNELFGVPHQVIPEGAKYQLGQVERHGGVLKIMMMKMIDALQLKGLEDMRMGVAAALAAKNRLVTGAGVCPMQAVTGRASPLPLSLMNQLCSGKVKYRLNQSLEEDEALQRADRIRLGAQDAIQWIDAQTTLRRALNAKSRPPNLEMIKEGATVYVYEPPQSRAGQARRVRDNTSWVGPGTVVCVERDHPTPKRAWVRLKGRVKAVALERLRLATVDELIGATVVTDFVKELEQELAQGRAQVEQPAENEDKPQSSSSSSSSSEENLGESIAPGMEWDPEEEKALRRAAASDVPVQILREREKRAIAEKEAQMEPHELDFQKKRRMFDRLQSQLEVPTVLQEAAARGQMEESYSKARRKVIPKIPPKARGSGAASSRAPPRSVNAVDGEPSPAWHHLDGEDLDDVFEIYAACENKIEEEQPLKDLLGHSQAGVKEAAAAPQMLMGKDRVELHWRKLSPDWRKAFTKPLVEAVQVYIDHDAIAAVPEDRWVPPEKILSSRFVLTNKTKEETDPFKCKLKGRWIIGGHRDSEAGQHATASPTASLLGQNLVNFLAVQFGWHVTYEDVTAAFLQGRPLPPEREVYVRLPRDDYPAEVYELLGNFVGAGARVDMVRLTKGGFGLPESPRLWYQEYKLTLSDLGLRELRLLPGVFCEMRDRQRLGAIASIHVDDTRYTGDAQASEGWVKFCGRWEKQDPETMEIAYKMDDYAKEIPLLPTRSPEDDLPLTEIEKKLISSTVGQLMWAGRQARYDLLYGTSNGQQLAGTGDPLALEALNKVVRRAREDAPMVVRRLGVPMDQWCIVSASDAAYGAQPRGASQGGLVILVADQKITQGTARVSILDAQSAKIHRVVRCSMSAELSSGATAFEYGDYVKAVLGEMVLPPFSLKEWKMATMLWRHYLVLDAKTAYDALYSENLPSDRKLLIDIAVLREALGENEQNFVRWVPGSQMISDGLTKWNGNGILQQVMSTGCWSLKDTEELQKLREAAGAKKKAIMAKAKARRNQKWMKRNWDKWQGYSFYTGSLAIEKCVTVTYAINVQPVVAFIGGLQFDVMPKPLAS</sequence>
<evidence type="ECO:0000259" key="3">
    <source>
        <dbReference type="PROSITE" id="PS50158"/>
    </source>
</evidence>
<feature type="region of interest" description="Disordered" evidence="2">
    <location>
        <begin position="293"/>
        <end position="360"/>
    </location>
</feature>
<feature type="region of interest" description="Disordered" evidence="2">
    <location>
        <begin position="215"/>
        <end position="246"/>
    </location>
</feature>
<dbReference type="SUPFAM" id="SSF57756">
    <property type="entry name" value="Retrovirus zinc finger-like domains"/>
    <property type="match status" value="1"/>
</dbReference>
<organism evidence="5 6">
    <name type="scientific">Symbiodinium necroappetens</name>
    <dbReference type="NCBI Taxonomy" id="1628268"/>
    <lineage>
        <taxon>Eukaryota</taxon>
        <taxon>Sar</taxon>
        <taxon>Alveolata</taxon>
        <taxon>Dinophyceae</taxon>
        <taxon>Suessiales</taxon>
        <taxon>Symbiodiniaceae</taxon>
        <taxon>Symbiodinium</taxon>
    </lineage>
</organism>
<evidence type="ECO:0000256" key="2">
    <source>
        <dbReference type="SAM" id="MobiDB-lite"/>
    </source>
</evidence>
<dbReference type="Pfam" id="PF07727">
    <property type="entry name" value="RVT_2"/>
    <property type="match status" value="1"/>
</dbReference>
<gene>
    <name evidence="5" type="primary">TY4B-H</name>
    <name evidence="5" type="ORF">SNEC2469_LOCUS33004</name>
</gene>
<keyword evidence="1" id="KW-0863">Zinc-finger</keyword>
<accession>A0A813C719</accession>
<dbReference type="PANTHER" id="PTHR37984:SF5">
    <property type="entry name" value="PROTEIN NYNRIN-LIKE"/>
    <property type="match status" value="1"/>
</dbReference>
<dbReference type="PROSITE" id="PS50994">
    <property type="entry name" value="INTEGRASE"/>
    <property type="match status" value="1"/>
</dbReference>
<keyword evidence="1" id="KW-0862">Zinc</keyword>
<dbReference type="InterPro" id="IPR001584">
    <property type="entry name" value="Integrase_cat-core"/>
</dbReference>
<dbReference type="Proteomes" id="UP000601435">
    <property type="component" value="Unassembled WGS sequence"/>
</dbReference>
<evidence type="ECO:0000313" key="6">
    <source>
        <dbReference type="Proteomes" id="UP000601435"/>
    </source>
</evidence>
<feature type="region of interest" description="Disordered" evidence="2">
    <location>
        <begin position="1118"/>
        <end position="1145"/>
    </location>
</feature>
<protein>
    <submittedName>
        <fullName evidence="5">TY4B-H protein</fullName>
    </submittedName>
</protein>
<dbReference type="OrthoDB" id="421771at2759"/>
<feature type="domain" description="Integrase catalytic" evidence="4">
    <location>
        <begin position="1519"/>
        <end position="1682"/>
    </location>
</feature>
<dbReference type="GO" id="GO:0003676">
    <property type="term" value="F:nucleic acid binding"/>
    <property type="evidence" value="ECO:0007669"/>
    <property type="project" value="InterPro"/>
</dbReference>
<feature type="compositionally biased region" description="Basic and acidic residues" evidence="2">
    <location>
        <begin position="1118"/>
        <end position="1136"/>
    </location>
</feature>
<feature type="compositionally biased region" description="Low complexity" evidence="2">
    <location>
        <begin position="1970"/>
        <end position="1985"/>
    </location>
</feature>
<reference evidence="5" key="1">
    <citation type="submission" date="2021-02" db="EMBL/GenBank/DDBJ databases">
        <authorList>
            <person name="Dougan E. K."/>
            <person name="Rhodes N."/>
            <person name="Thang M."/>
            <person name="Chan C."/>
        </authorList>
    </citation>
    <scope>NUCLEOTIDE SEQUENCE</scope>
</reference>
<dbReference type="PANTHER" id="PTHR37984">
    <property type="entry name" value="PROTEIN CBG26694"/>
    <property type="match status" value="1"/>
</dbReference>
<feature type="region of interest" description="Disordered" evidence="2">
    <location>
        <begin position="910"/>
        <end position="939"/>
    </location>
</feature>
<evidence type="ECO:0000256" key="1">
    <source>
        <dbReference type="PROSITE-ProRule" id="PRU00047"/>
    </source>
</evidence>
<dbReference type="Gene3D" id="4.10.60.10">
    <property type="entry name" value="Zinc finger, CCHC-type"/>
    <property type="match status" value="1"/>
</dbReference>
<dbReference type="PROSITE" id="PS50158">
    <property type="entry name" value="ZF_CCHC"/>
    <property type="match status" value="1"/>
</dbReference>
<keyword evidence="1" id="KW-0479">Metal-binding</keyword>
<dbReference type="EMBL" id="CAJNJA010085430">
    <property type="protein sequence ID" value="CAE7938060.1"/>
    <property type="molecule type" value="Genomic_DNA"/>
</dbReference>
<dbReference type="Gene3D" id="3.30.420.10">
    <property type="entry name" value="Ribonuclease H-like superfamily/Ribonuclease H"/>
    <property type="match status" value="1"/>
</dbReference>
<feature type="non-terminal residue" evidence="5">
    <location>
        <position position="1"/>
    </location>
</feature>
<dbReference type="InterPro" id="IPR013103">
    <property type="entry name" value="RVT_2"/>
</dbReference>
<feature type="region of interest" description="Disordered" evidence="2">
    <location>
        <begin position="1842"/>
        <end position="1893"/>
    </location>
</feature>
<feature type="compositionally biased region" description="Polar residues" evidence="2">
    <location>
        <begin position="293"/>
        <end position="307"/>
    </location>
</feature>
<evidence type="ECO:0000313" key="5">
    <source>
        <dbReference type="EMBL" id="CAE7938060.1"/>
    </source>
</evidence>
<dbReference type="InterPro" id="IPR036397">
    <property type="entry name" value="RNaseH_sf"/>
</dbReference>
<dbReference type="Pfam" id="PF00098">
    <property type="entry name" value="zf-CCHC"/>
    <property type="match status" value="1"/>
</dbReference>
<feature type="domain" description="CCHC-type" evidence="3">
    <location>
        <begin position="653"/>
        <end position="668"/>
    </location>
</feature>
<dbReference type="SUPFAM" id="SSF53098">
    <property type="entry name" value="Ribonuclease H-like"/>
    <property type="match status" value="1"/>
</dbReference>
<dbReference type="SMART" id="SM00343">
    <property type="entry name" value="ZnF_C2HC"/>
    <property type="match status" value="1"/>
</dbReference>
<feature type="region of interest" description="Disordered" evidence="2">
    <location>
        <begin position="1965"/>
        <end position="1999"/>
    </location>
</feature>
<evidence type="ECO:0000259" key="4">
    <source>
        <dbReference type="PROSITE" id="PS50994"/>
    </source>
</evidence>
<dbReference type="GO" id="GO:0008270">
    <property type="term" value="F:zinc ion binding"/>
    <property type="evidence" value="ECO:0007669"/>
    <property type="project" value="UniProtKB-KW"/>
</dbReference>
<name>A0A813C719_9DINO</name>
<dbReference type="GO" id="GO:0015074">
    <property type="term" value="P:DNA integration"/>
    <property type="evidence" value="ECO:0007669"/>
    <property type="project" value="InterPro"/>
</dbReference>